<dbReference type="Pfam" id="PF12937">
    <property type="entry name" value="F-box-like"/>
    <property type="match status" value="1"/>
</dbReference>
<dbReference type="PROSITE" id="PS50181">
    <property type="entry name" value="FBOX"/>
    <property type="match status" value="1"/>
</dbReference>
<dbReference type="SMART" id="SM00256">
    <property type="entry name" value="FBOX"/>
    <property type="match status" value="1"/>
</dbReference>
<dbReference type="EMBL" id="CAADRP010001707">
    <property type="protein sequence ID" value="VFU49362.1"/>
    <property type="molecule type" value="Genomic_DNA"/>
</dbReference>
<sequence length="127" mass="13838">MRRSKSAGQSQNPNITKLPDDLILKILSNIQDDTKTLIRCSSVCKNLHSLVSEIDTVSLRSLCQNEGGGGEDEHTLLIMLAPRYTTIIPSPHEGVCKSQLCSFPSSSSLHVSRLNCMIGDGDSIHCE</sequence>
<gene>
    <name evidence="2" type="ORF">SVIM_LOCUS325197</name>
</gene>
<dbReference type="PANTHER" id="PTHR31215">
    <property type="entry name" value="OS05G0510400 PROTEIN-RELATED"/>
    <property type="match status" value="1"/>
</dbReference>
<dbReference type="InterPro" id="IPR044809">
    <property type="entry name" value="AUF1-like"/>
</dbReference>
<proteinExistence type="predicted"/>
<dbReference type="InterPro" id="IPR001810">
    <property type="entry name" value="F-box_dom"/>
</dbReference>
<dbReference type="CDD" id="cd09917">
    <property type="entry name" value="F-box_SF"/>
    <property type="match status" value="1"/>
</dbReference>
<feature type="domain" description="F-box" evidence="1">
    <location>
        <begin position="12"/>
        <end position="62"/>
    </location>
</feature>
<evidence type="ECO:0000313" key="2">
    <source>
        <dbReference type="EMBL" id="VFU49362.1"/>
    </source>
</evidence>
<dbReference type="InterPro" id="IPR036047">
    <property type="entry name" value="F-box-like_dom_sf"/>
</dbReference>
<accession>A0A6N2M6V4</accession>
<reference evidence="2" key="1">
    <citation type="submission" date="2019-03" db="EMBL/GenBank/DDBJ databases">
        <authorList>
            <person name="Mank J."/>
            <person name="Almeida P."/>
        </authorList>
    </citation>
    <scope>NUCLEOTIDE SEQUENCE</scope>
    <source>
        <strain evidence="2">78183</strain>
    </source>
</reference>
<name>A0A6N2M6V4_SALVM</name>
<dbReference type="Gene3D" id="1.20.1280.50">
    <property type="match status" value="1"/>
</dbReference>
<dbReference type="AlphaFoldDB" id="A0A6N2M6V4"/>
<evidence type="ECO:0000259" key="1">
    <source>
        <dbReference type="PROSITE" id="PS50181"/>
    </source>
</evidence>
<organism evidence="2">
    <name type="scientific">Salix viminalis</name>
    <name type="common">Common osier</name>
    <name type="synonym">Basket willow</name>
    <dbReference type="NCBI Taxonomy" id="40686"/>
    <lineage>
        <taxon>Eukaryota</taxon>
        <taxon>Viridiplantae</taxon>
        <taxon>Streptophyta</taxon>
        <taxon>Embryophyta</taxon>
        <taxon>Tracheophyta</taxon>
        <taxon>Spermatophyta</taxon>
        <taxon>Magnoliopsida</taxon>
        <taxon>eudicotyledons</taxon>
        <taxon>Gunneridae</taxon>
        <taxon>Pentapetalae</taxon>
        <taxon>rosids</taxon>
        <taxon>fabids</taxon>
        <taxon>Malpighiales</taxon>
        <taxon>Salicaceae</taxon>
        <taxon>Saliceae</taxon>
        <taxon>Salix</taxon>
    </lineage>
</organism>
<protein>
    <recommendedName>
        <fullName evidence="1">F-box domain-containing protein</fullName>
    </recommendedName>
</protein>
<dbReference type="SUPFAM" id="SSF81383">
    <property type="entry name" value="F-box domain"/>
    <property type="match status" value="1"/>
</dbReference>